<dbReference type="UniPathway" id="UPA00193"/>
<sequence length="290" mass="31234">MALADILRSKDFLVLAEMETPKGVNLSDFVENARHIKGRVDAVLIPDMAYAIMRLSAMAGAVVLKEQGLEAIVQFSCRDRNRLALQGDLLGAQVLGLGAVMAVEGRPIEMGDHLKAKPVHDLDVPGFMEAVAALNQGQDLGGKELNGTPRILAGVRLEPWVDKAQAKVRLAEAKQAVDKGAAFVITPPVFDPGDFASFMEEAKELGVPVFASVMLLKSVGMARYMNQNLPGVNISEDVIRRIRMASDRTGECVKIAGETVAELRKACQGVLLVTTGWENRMPEILSSAGM</sequence>
<dbReference type="FunCoup" id="A0A0D2GMI0">
    <property type="interactions" value="326"/>
</dbReference>
<evidence type="ECO:0000256" key="8">
    <source>
        <dbReference type="ARBA" id="ARBA00048628"/>
    </source>
</evidence>
<evidence type="ECO:0000256" key="9">
    <source>
        <dbReference type="RuleBase" id="RU003862"/>
    </source>
</evidence>
<dbReference type="Proteomes" id="UP000032233">
    <property type="component" value="Unassembled WGS sequence"/>
</dbReference>
<dbReference type="STRING" id="1429043.X474_00855"/>
<evidence type="ECO:0000256" key="1">
    <source>
        <dbReference type="ARBA" id="ARBA00001974"/>
    </source>
</evidence>
<dbReference type="PANTHER" id="PTHR45754:SF3">
    <property type="entry name" value="METHYLENETETRAHYDROFOLATE REDUCTASE (NADPH)"/>
    <property type="match status" value="1"/>
</dbReference>
<dbReference type="GO" id="GO:0071949">
    <property type="term" value="F:FAD binding"/>
    <property type="evidence" value="ECO:0007669"/>
    <property type="project" value="TreeGrafter"/>
</dbReference>
<dbReference type="EMBL" id="AZAC01000001">
    <property type="protein sequence ID" value="KIX15877.1"/>
    <property type="molecule type" value="Genomic_DNA"/>
</dbReference>
<comment type="cofactor">
    <cofactor evidence="1 9">
        <name>FAD</name>
        <dbReference type="ChEBI" id="CHEBI:57692"/>
    </cofactor>
</comment>
<organism evidence="10 11">
    <name type="scientific">Dethiosulfatarculus sandiegensis</name>
    <dbReference type="NCBI Taxonomy" id="1429043"/>
    <lineage>
        <taxon>Bacteria</taxon>
        <taxon>Pseudomonadati</taxon>
        <taxon>Thermodesulfobacteriota</taxon>
        <taxon>Desulfarculia</taxon>
        <taxon>Desulfarculales</taxon>
        <taxon>Desulfarculaceae</taxon>
        <taxon>Dethiosulfatarculus</taxon>
    </lineage>
</organism>
<evidence type="ECO:0000256" key="7">
    <source>
        <dbReference type="ARBA" id="ARBA00034478"/>
    </source>
</evidence>
<name>A0A0D2GMI0_9BACT</name>
<gene>
    <name evidence="10" type="ORF">X474_00855</name>
</gene>
<evidence type="ECO:0000256" key="4">
    <source>
        <dbReference type="ARBA" id="ARBA00022630"/>
    </source>
</evidence>
<dbReference type="InParanoid" id="A0A0D2GMI0"/>
<dbReference type="InterPro" id="IPR003171">
    <property type="entry name" value="Mehydrof_redctse-like"/>
</dbReference>
<proteinExistence type="inferred from homology"/>
<evidence type="ECO:0000313" key="10">
    <source>
        <dbReference type="EMBL" id="KIX15877.1"/>
    </source>
</evidence>
<accession>A0A0D2GMI0</accession>
<reference evidence="10 11" key="1">
    <citation type="submission" date="2013-11" db="EMBL/GenBank/DDBJ databases">
        <title>Metagenomic analysis of a methanogenic consortium involved in long chain n-alkane degradation.</title>
        <authorList>
            <person name="Davidova I.A."/>
            <person name="Callaghan A.V."/>
            <person name="Wawrik B."/>
            <person name="Pruitt S."/>
            <person name="Marks C."/>
            <person name="Duncan K.E."/>
            <person name="Suflita J.M."/>
        </authorList>
    </citation>
    <scope>NUCLEOTIDE SEQUENCE [LARGE SCALE GENOMIC DNA]</scope>
    <source>
        <strain evidence="10 11">SPR</strain>
    </source>
</reference>
<dbReference type="PANTHER" id="PTHR45754">
    <property type="entry name" value="METHYLENETETRAHYDROFOLATE REDUCTASE"/>
    <property type="match status" value="1"/>
</dbReference>
<dbReference type="GO" id="GO:0106312">
    <property type="term" value="F:methylenetetrahydrofolate reductase (NADH) activity"/>
    <property type="evidence" value="ECO:0007669"/>
    <property type="project" value="UniProtKB-EC"/>
</dbReference>
<keyword evidence="11" id="KW-1185">Reference proteome</keyword>
<dbReference type="AlphaFoldDB" id="A0A0D2GMI0"/>
<dbReference type="GO" id="GO:0005829">
    <property type="term" value="C:cytosol"/>
    <property type="evidence" value="ECO:0007669"/>
    <property type="project" value="TreeGrafter"/>
</dbReference>
<keyword evidence="6 9" id="KW-0560">Oxidoreductase</keyword>
<comment type="pathway">
    <text evidence="2 9">One-carbon metabolism; tetrahydrofolate interconversion.</text>
</comment>
<dbReference type="GO" id="GO:0035999">
    <property type="term" value="P:tetrahydrofolate interconversion"/>
    <property type="evidence" value="ECO:0007669"/>
    <property type="project" value="UniProtKB-UniPathway"/>
</dbReference>
<dbReference type="SUPFAM" id="SSF51730">
    <property type="entry name" value="FAD-linked oxidoreductase"/>
    <property type="match status" value="1"/>
</dbReference>
<dbReference type="Gene3D" id="3.20.20.220">
    <property type="match status" value="1"/>
</dbReference>
<comment type="catalytic activity">
    <reaction evidence="8">
        <text>(6S)-5-methyl-5,6,7,8-tetrahydrofolate + NAD(+) = (6R)-5,10-methylene-5,6,7,8-tetrahydrofolate + NADH + H(+)</text>
        <dbReference type="Rhea" id="RHEA:19821"/>
        <dbReference type="ChEBI" id="CHEBI:15378"/>
        <dbReference type="ChEBI" id="CHEBI:15636"/>
        <dbReference type="ChEBI" id="CHEBI:18608"/>
        <dbReference type="ChEBI" id="CHEBI:57540"/>
        <dbReference type="ChEBI" id="CHEBI:57945"/>
        <dbReference type="EC" id="1.5.1.54"/>
    </reaction>
    <physiologicalReaction direction="right-to-left" evidence="8">
        <dbReference type="Rhea" id="RHEA:19823"/>
    </physiologicalReaction>
</comment>
<dbReference type="Pfam" id="PF02219">
    <property type="entry name" value="MTHFR"/>
    <property type="match status" value="1"/>
</dbReference>
<comment type="similarity">
    <text evidence="3 9">Belongs to the methylenetetrahydrofolate reductase family.</text>
</comment>
<evidence type="ECO:0000256" key="2">
    <source>
        <dbReference type="ARBA" id="ARBA00004777"/>
    </source>
</evidence>
<evidence type="ECO:0000256" key="6">
    <source>
        <dbReference type="ARBA" id="ARBA00023002"/>
    </source>
</evidence>
<comment type="caution">
    <text evidence="10">The sequence shown here is derived from an EMBL/GenBank/DDBJ whole genome shotgun (WGS) entry which is preliminary data.</text>
</comment>
<evidence type="ECO:0000256" key="5">
    <source>
        <dbReference type="ARBA" id="ARBA00022827"/>
    </source>
</evidence>
<protein>
    <recommendedName>
        <fullName evidence="9">Methylenetetrahydrofolate reductase</fullName>
    </recommendedName>
</protein>
<evidence type="ECO:0000256" key="3">
    <source>
        <dbReference type="ARBA" id="ARBA00006743"/>
    </source>
</evidence>
<dbReference type="InterPro" id="IPR029041">
    <property type="entry name" value="FAD-linked_oxidoreductase-like"/>
</dbReference>
<keyword evidence="4 9" id="KW-0285">Flavoprotein</keyword>
<keyword evidence="5 9" id="KW-0274">FAD</keyword>
<dbReference type="PATRIC" id="fig|1429043.3.peg.177"/>
<dbReference type="GO" id="GO:0009086">
    <property type="term" value="P:methionine biosynthetic process"/>
    <property type="evidence" value="ECO:0007669"/>
    <property type="project" value="TreeGrafter"/>
</dbReference>
<evidence type="ECO:0000313" key="11">
    <source>
        <dbReference type="Proteomes" id="UP000032233"/>
    </source>
</evidence>
<comment type="pathway">
    <text evidence="7">Amino-acid biosynthesis; L-methionine biosynthesis via de novo pathway.</text>
</comment>